<evidence type="ECO:0000313" key="3">
    <source>
        <dbReference type="Proteomes" id="UP000886939"/>
    </source>
</evidence>
<dbReference type="InterPro" id="IPR030678">
    <property type="entry name" value="Peptide/Ni-bd"/>
</dbReference>
<dbReference type="InterPro" id="IPR039424">
    <property type="entry name" value="SBP_5"/>
</dbReference>
<dbReference type="GO" id="GO:0015833">
    <property type="term" value="P:peptide transport"/>
    <property type="evidence" value="ECO:0007669"/>
    <property type="project" value="TreeGrafter"/>
</dbReference>
<dbReference type="GO" id="GO:0030288">
    <property type="term" value="C:outer membrane-bounded periplasmic space"/>
    <property type="evidence" value="ECO:0007669"/>
    <property type="project" value="UniProtKB-ARBA"/>
</dbReference>
<dbReference type="Gene3D" id="3.40.190.10">
    <property type="entry name" value="Periplasmic binding protein-like II"/>
    <property type="match status" value="1"/>
</dbReference>
<dbReference type="Gene3D" id="3.90.76.10">
    <property type="entry name" value="Dipeptide-binding Protein, Domain 1"/>
    <property type="match status" value="1"/>
</dbReference>
<feature type="domain" description="Solute-binding protein family 5" evidence="1">
    <location>
        <begin position="72"/>
        <end position="450"/>
    </location>
</feature>
<dbReference type="SUPFAM" id="SSF53850">
    <property type="entry name" value="Periplasmic binding protein-like II"/>
    <property type="match status" value="1"/>
</dbReference>
<dbReference type="Gene3D" id="3.10.105.10">
    <property type="entry name" value="Dipeptide-binding Protein, Domain 3"/>
    <property type="match status" value="1"/>
</dbReference>
<dbReference type="CDD" id="cd08493">
    <property type="entry name" value="PBP2_DppA_like"/>
    <property type="match status" value="1"/>
</dbReference>
<reference evidence="2" key="1">
    <citation type="submission" date="2021-07" db="EMBL/GenBank/DDBJ databases">
        <title>Draft genome sequence of carbapenem-resistant Aeromonas spp. in Japan.</title>
        <authorList>
            <person name="Maehana S."/>
            <person name="Suzuki M."/>
            <person name="Kitasato H."/>
        </authorList>
    </citation>
    <scope>NUCLEOTIDE SEQUENCE</scope>
    <source>
        <strain evidence="2">KAM343</strain>
    </source>
</reference>
<dbReference type="PANTHER" id="PTHR30290">
    <property type="entry name" value="PERIPLASMIC BINDING COMPONENT OF ABC TRANSPORTER"/>
    <property type="match status" value="1"/>
</dbReference>
<protein>
    <submittedName>
        <fullName evidence="2">ABC transporter substrate-binding protein</fullName>
    </submittedName>
</protein>
<dbReference type="GO" id="GO:0043190">
    <property type="term" value="C:ATP-binding cassette (ABC) transporter complex"/>
    <property type="evidence" value="ECO:0007669"/>
    <property type="project" value="InterPro"/>
</dbReference>
<sequence length="537" mass="60000">MRMLTPLLLGLLVLVSGCQKRDEASKTGLIYCAEGAPRTFNPQLANSDATLDASARPIYDRLLEVNANTLGIEGGLATRWQSSEDGLSYTLTLRKGVTFHRTPWFSPTRHFNADDVLFTWQRLLDEHHPFHAVSGGEYPYFYSLGLGNLIKRVYKKGPYEVVFELNRPDASFLATLASDYAIVLSAEYGEQMLKAGTPAQLDSRPIGTGPFSFKEYRHNEFVRYLRHPGYWGGEARMEQLIYDITPKSSKRLAKLLTGECDVMSTPSASQLSVIDKDSHLDLSVQSGMNVAFLALNTRKAPFNKVQVRQALASAINVQNLLQAVYFETGQSAASLLPPLSWGYNPSLPQRKPDLKLARQLLKDAGYPNGFEMQVLVQPGARPYNPDGLKTAQLMRSDFAKIGVSLKIVQQAWPVIETRLAHGQYDSLLSGWIADNADPDNFFRQLLSCAAVERGNNYSRWCSPAFDQLLDDAVTTPQLAFRLRNYYYAQSLLNEQLPLIPLAHALRTQVSRSDIQGLTLMPFGGTTFNQAHRSDHDR</sequence>
<dbReference type="EMBL" id="BPNI01000059">
    <property type="protein sequence ID" value="GJA41999.1"/>
    <property type="molecule type" value="Genomic_DNA"/>
</dbReference>
<dbReference type="PANTHER" id="PTHR30290:SF28">
    <property type="entry name" value="ABC TRANSPORTER PERIPLASMIC-BINDING PROTEIN SAPA-RELATED"/>
    <property type="match status" value="1"/>
</dbReference>
<dbReference type="PROSITE" id="PS51257">
    <property type="entry name" value="PROKAR_LIPOPROTEIN"/>
    <property type="match status" value="1"/>
</dbReference>
<dbReference type="AlphaFoldDB" id="A0AAV4YMH3"/>
<gene>
    <name evidence="2" type="primary">sapA</name>
    <name evidence="2" type="ORF">KAM343_27950</name>
</gene>
<dbReference type="GO" id="GO:1904680">
    <property type="term" value="F:peptide transmembrane transporter activity"/>
    <property type="evidence" value="ECO:0007669"/>
    <property type="project" value="TreeGrafter"/>
</dbReference>
<comment type="caution">
    <text evidence="2">The sequence shown here is derived from an EMBL/GenBank/DDBJ whole genome shotgun (WGS) entry which is preliminary data.</text>
</comment>
<dbReference type="Pfam" id="PF00496">
    <property type="entry name" value="SBP_bac_5"/>
    <property type="match status" value="1"/>
</dbReference>
<accession>A0AAV4YMH3</accession>
<dbReference type="PIRSF" id="PIRSF002741">
    <property type="entry name" value="MppA"/>
    <property type="match status" value="1"/>
</dbReference>
<dbReference type="Proteomes" id="UP000886939">
    <property type="component" value="Unassembled WGS sequence"/>
</dbReference>
<organism evidence="2 3">
    <name type="scientific">Aeromonas caviae</name>
    <name type="common">Aeromonas punctata</name>
    <dbReference type="NCBI Taxonomy" id="648"/>
    <lineage>
        <taxon>Bacteria</taxon>
        <taxon>Pseudomonadati</taxon>
        <taxon>Pseudomonadota</taxon>
        <taxon>Gammaproteobacteria</taxon>
        <taxon>Aeromonadales</taxon>
        <taxon>Aeromonadaceae</taxon>
        <taxon>Aeromonas</taxon>
    </lineage>
</organism>
<evidence type="ECO:0000313" key="2">
    <source>
        <dbReference type="EMBL" id="GJA41999.1"/>
    </source>
</evidence>
<dbReference type="NCBIfam" id="NF011689">
    <property type="entry name" value="PRK15109.1"/>
    <property type="match status" value="1"/>
</dbReference>
<proteinExistence type="predicted"/>
<evidence type="ECO:0000259" key="1">
    <source>
        <dbReference type="Pfam" id="PF00496"/>
    </source>
</evidence>
<dbReference type="InterPro" id="IPR000914">
    <property type="entry name" value="SBP_5_dom"/>
</dbReference>
<name>A0AAV4YMH3_AERCA</name>